<comment type="caution">
    <text evidence="1">The sequence shown here is derived from an EMBL/GenBank/DDBJ whole genome shotgun (WGS) entry which is preliminary data.</text>
</comment>
<dbReference type="STRING" id="1795832.A7Q00_10505"/>
<sequence>MNTEEIAEIVDIEDKIDDSGIVDRYDLFVSKSLGFIEKCLIPLSREQEYLKETVQYLRAYRQKAVDGEQLKLYAIEFNKKLLDIPNKQEKAIAKFIYWFVNEDFLNGITPEWQQDSSLSYMLDALYEVCDDLSLCKKFCDFLLSEQS</sequence>
<proteinExistence type="predicted"/>
<gene>
    <name evidence="1" type="ORF">A7Q00_10505</name>
</gene>
<evidence type="ECO:0000313" key="2">
    <source>
        <dbReference type="Proteomes" id="UP000077726"/>
    </source>
</evidence>
<dbReference type="RefSeq" id="WP_064090478.1">
    <property type="nucleotide sequence ID" value="NZ_LXSQ01000023.1"/>
</dbReference>
<dbReference type="Proteomes" id="UP000077726">
    <property type="component" value="Unassembled WGS sequence"/>
</dbReference>
<reference evidence="2" key="1">
    <citation type="submission" date="2016-05" db="EMBL/GenBank/DDBJ databases">
        <title>Draft genome of Corynebacterium afermentans subsp. afermentans LCDC 88199T.</title>
        <authorList>
            <person name="Bernier A.-M."/>
            <person name="Bernard K."/>
        </authorList>
    </citation>
    <scope>NUCLEOTIDE SEQUENCE [LARGE SCALE GENOMIC DNA]</scope>
    <source>
        <strain evidence="2">NML130454</strain>
    </source>
</reference>
<evidence type="ECO:0000313" key="1">
    <source>
        <dbReference type="EMBL" id="OAM38687.1"/>
    </source>
</evidence>
<dbReference type="AlphaFoldDB" id="A0A1B6VWS4"/>
<dbReference type="EMBL" id="LXSQ01000023">
    <property type="protein sequence ID" value="OAM38687.1"/>
    <property type="molecule type" value="Genomic_DNA"/>
</dbReference>
<dbReference type="OrthoDB" id="9985785at2"/>
<organism evidence="1 2">
    <name type="scientific">Eikenella halliae</name>
    <dbReference type="NCBI Taxonomy" id="1795832"/>
    <lineage>
        <taxon>Bacteria</taxon>
        <taxon>Pseudomonadati</taxon>
        <taxon>Pseudomonadota</taxon>
        <taxon>Betaproteobacteria</taxon>
        <taxon>Neisseriales</taxon>
        <taxon>Neisseriaceae</taxon>
        <taxon>Eikenella</taxon>
    </lineage>
</organism>
<keyword evidence="2" id="KW-1185">Reference proteome</keyword>
<name>A0A1B6VWS4_9NEIS</name>
<accession>A0A1B6VWS4</accession>
<protein>
    <submittedName>
        <fullName evidence="1">Uncharacterized protein</fullName>
    </submittedName>
</protein>